<comment type="caution">
    <text evidence="1">The sequence shown here is derived from an EMBL/GenBank/DDBJ whole genome shotgun (WGS) entry which is preliminary data.</text>
</comment>
<gene>
    <name evidence="1" type="ORF">A2851_01075</name>
</gene>
<accession>A0A1F6CYJ1</accession>
<sequence>MRISTSLLNNCAKNYGRHGKSKPSLDELGLETDMQLQYRDQAQFELQSFVDAYKTLFREIYLDSGLWNEKQIIEGYAANAHKIYDNITKTIDTHLSESRVTGRKRVKGNRYTILLNVGSRLVIVYYSEDKKQNIRWVESISIDRKPIIF</sequence>
<proteinExistence type="predicted"/>
<reference evidence="1 2" key="1">
    <citation type="journal article" date="2016" name="Nat. Commun.">
        <title>Thousands of microbial genomes shed light on interconnected biogeochemical processes in an aquifer system.</title>
        <authorList>
            <person name="Anantharaman K."/>
            <person name="Brown C.T."/>
            <person name="Hug L.A."/>
            <person name="Sharon I."/>
            <person name="Castelle C.J."/>
            <person name="Probst A.J."/>
            <person name="Thomas B.C."/>
            <person name="Singh A."/>
            <person name="Wilkins M.J."/>
            <person name="Karaoz U."/>
            <person name="Brodie E.L."/>
            <person name="Williams K.H."/>
            <person name="Hubbard S.S."/>
            <person name="Banfield J.F."/>
        </authorList>
    </citation>
    <scope>NUCLEOTIDE SEQUENCE [LARGE SCALE GENOMIC DNA]</scope>
</reference>
<name>A0A1F6CYJ1_9BACT</name>
<protein>
    <submittedName>
        <fullName evidence="1">Uncharacterized protein</fullName>
    </submittedName>
</protein>
<dbReference type="AlphaFoldDB" id="A0A1F6CYJ1"/>
<evidence type="ECO:0000313" key="2">
    <source>
        <dbReference type="Proteomes" id="UP000176863"/>
    </source>
</evidence>
<dbReference type="Proteomes" id="UP000176863">
    <property type="component" value="Unassembled WGS sequence"/>
</dbReference>
<organism evidence="1 2">
    <name type="scientific">Candidatus Kaiserbacteria bacterium RIFCSPHIGHO2_01_FULL_53_29</name>
    <dbReference type="NCBI Taxonomy" id="1798480"/>
    <lineage>
        <taxon>Bacteria</taxon>
        <taxon>Candidatus Kaiseribacteriota</taxon>
    </lineage>
</organism>
<evidence type="ECO:0000313" key="1">
    <source>
        <dbReference type="EMBL" id="OGG54243.1"/>
    </source>
</evidence>
<dbReference type="EMBL" id="MFKT01000001">
    <property type="protein sequence ID" value="OGG54243.1"/>
    <property type="molecule type" value="Genomic_DNA"/>
</dbReference>